<evidence type="ECO:0000313" key="1">
    <source>
        <dbReference type="EMBL" id="QIJ72730.1"/>
    </source>
</evidence>
<evidence type="ECO:0000313" key="2">
    <source>
        <dbReference type="Proteomes" id="UP000502179"/>
    </source>
</evidence>
<reference evidence="1 2" key="1">
    <citation type="submission" date="2020-02" db="EMBL/GenBank/DDBJ databases">
        <title>Genome analysis of Thermosulfuriphilus ammonigenes ST65T, an anaerobic thermophilic chemolithoautotrophic bacterium isolated from a deep-sea hydrothermal vent.</title>
        <authorList>
            <person name="Slobodkina G."/>
            <person name="Allioux M."/>
            <person name="Merkel A."/>
            <person name="Alain K."/>
            <person name="Jebbar M."/>
            <person name="Slobodkin A."/>
        </authorList>
    </citation>
    <scope>NUCLEOTIDE SEQUENCE [LARGE SCALE GENOMIC DNA]</scope>
    <source>
        <strain evidence="1 2">ST65</strain>
    </source>
</reference>
<gene>
    <name evidence="1" type="ORF">G4V39_10775</name>
</gene>
<protein>
    <submittedName>
        <fullName evidence="1">Uncharacterized protein</fullName>
    </submittedName>
</protein>
<dbReference type="KEGG" id="tav:G4V39_10775"/>
<name>A0A6G7PYN4_9BACT</name>
<dbReference type="Proteomes" id="UP000502179">
    <property type="component" value="Chromosome"/>
</dbReference>
<dbReference type="EMBL" id="CP048877">
    <property type="protein sequence ID" value="QIJ72730.1"/>
    <property type="molecule type" value="Genomic_DNA"/>
</dbReference>
<sequence>MKTKFSYDFYLILITTLLLFVISLICIYAMFAYKYAEVHLAPPVVQIHFMERMNRLVSPFLIALVLVLGICIPKRLFPLQWLSYFSLALMIGVLVISLSLGVKMALLVVLLASLLLQTLVLILALLGSQRLHFEKRGYWLRLGSSLIHLGLILFILDLFFYRWPKVHLLLFWVTTFSSVLGMIFCFYSEAIVQLIHRKKENRFP</sequence>
<keyword evidence="2" id="KW-1185">Reference proteome</keyword>
<accession>A0A6G7PYN4</accession>
<dbReference type="AlphaFoldDB" id="A0A6G7PYN4"/>
<organism evidence="1 2">
    <name type="scientific">Thermosulfuriphilus ammonigenes</name>
    <dbReference type="NCBI Taxonomy" id="1936021"/>
    <lineage>
        <taxon>Bacteria</taxon>
        <taxon>Pseudomonadati</taxon>
        <taxon>Thermodesulfobacteriota</taxon>
        <taxon>Thermodesulfobacteria</taxon>
        <taxon>Thermodesulfobacteriales</taxon>
        <taxon>Thermodesulfobacteriaceae</taxon>
        <taxon>Thermosulfuriphilus</taxon>
    </lineage>
</organism>
<dbReference type="RefSeq" id="WP_166032945.1">
    <property type="nucleotide sequence ID" value="NZ_CP048877.1"/>
</dbReference>
<proteinExistence type="predicted"/>